<keyword evidence="2" id="KW-0521">NADP</keyword>
<dbReference type="Proteomes" id="UP000304148">
    <property type="component" value="Chromosome"/>
</dbReference>
<comment type="function">
    <text evidence="2">Catalyzes the reduction of dTDP-6-deoxy-L-lyxo-4-hexulose to yield dTDP-L-rhamnose.</text>
</comment>
<dbReference type="AlphaFoldDB" id="A0A383RDQ1"/>
<dbReference type="GO" id="GO:0019305">
    <property type="term" value="P:dTDP-rhamnose biosynthetic process"/>
    <property type="evidence" value="ECO:0007669"/>
    <property type="project" value="UniProtKB-UniPathway"/>
</dbReference>
<dbReference type="NCBIfam" id="TIGR01214">
    <property type="entry name" value="rmlD"/>
    <property type="match status" value="1"/>
</dbReference>
<evidence type="ECO:0000256" key="2">
    <source>
        <dbReference type="RuleBase" id="RU364082"/>
    </source>
</evidence>
<dbReference type="UniPathway" id="UPA00124"/>
<feature type="domain" description="RmlD-like substrate binding" evidence="3">
    <location>
        <begin position="1"/>
        <end position="273"/>
    </location>
</feature>
<accession>A0A383RDQ1</accession>
<evidence type="ECO:0000256" key="1">
    <source>
        <dbReference type="ARBA" id="ARBA00010944"/>
    </source>
</evidence>
<name>A0A383RDQ1_PAEAL</name>
<dbReference type="SUPFAM" id="SSF51735">
    <property type="entry name" value="NAD(P)-binding Rossmann-fold domains"/>
    <property type="match status" value="1"/>
</dbReference>
<gene>
    <name evidence="4" type="ORF">PBLR_13657</name>
</gene>
<dbReference type="RefSeq" id="WP_138186925.1">
    <property type="nucleotide sequence ID" value="NZ_LS992241.1"/>
</dbReference>
<proteinExistence type="inferred from homology"/>
<dbReference type="PANTHER" id="PTHR10491:SF4">
    <property type="entry name" value="METHIONINE ADENOSYLTRANSFERASE 2 SUBUNIT BETA"/>
    <property type="match status" value="1"/>
</dbReference>
<organism evidence="4 5">
    <name type="scientific">Paenibacillus alvei</name>
    <name type="common">Bacillus alvei</name>
    <dbReference type="NCBI Taxonomy" id="44250"/>
    <lineage>
        <taxon>Bacteria</taxon>
        <taxon>Bacillati</taxon>
        <taxon>Bacillota</taxon>
        <taxon>Bacilli</taxon>
        <taxon>Bacillales</taxon>
        <taxon>Paenibacillaceae</taxon>
        <taxon>Paenibacillus</taxon>
    </lineage>
</organism>
<reference evidence="5" key="1">
    <citation type="submission" date="2018-08" db="EMBL/GenBank/DDBJ databases">
        <authorList>
            <person name="Chevrot R."/>
        </authorList>
    </citation>
    <scope>NUCLEOTIDE SEQUENCE [LARGE SCALE GENOMIC DNA]</scope>
</reference>
<dbReference type="InterPro" id="IPR005913">
    <property type="entry name" value="dTDP_dehydrorham_reduct"/>
</dbReference>
<dbReference type="EC" id="1.1.1.133" evidence="2"/>
<dbReference type="Gene3D" id="3.40.50.720">
    <property type="entry name" value="NAD(P)-binding Rossmann-like Domain"/>
    <property type="match status" value="1"/>
</dbReference>
<sequence length="282" mass="31741">MRVLITGAHGQLSSELIRKLSSEHDVFAYSSKDLDITSWSNTSSVVRDVSPDVVIHSAAITNIDKAEGDPKNAYLVNSYGTRNVAVAAEQCGSSLLYLSSAYVFDGTKAEHGEYDNPRPLNVYGESKLGGELFVRSFHTKYWIVRTSWLYGENFIRSIIDVLNRQQSLKVSPKQIGSPTSVIDLAAFIQGLIRTESYGIYHVTNSGRCNKFEYYREILRLLNVQNIEKRLIKAESLSSVPRPPSCSLGQLSIMFQGFEMLRPWDEALEHFMSTRQFVDLNVI</sequence>
<dbReference type="InterPro" id="IPR036291">
    <property type="entry name" value="NAD(P)-bd_dom_sf"/>
</dbReference>
<evidence type="ECO:0000259" key="3">
    <source>
        <dbReference type="Pfam" id="PF04321"/>
    </source>
</evidence>
<dbReference type="EMBL" id="LS992241">
    <property type="protein sequence ID" value="SYX85235.1"/>
    <property type="molecule type" value="Genomic_DNA"/>
</dbReference>
<dbReference type="PANTHER" id="PTHR10491">
    <property type="entry name" value="DTDP-4-DEHYDRORHAMNOSE REDUCTASE"/>
    <property type="match status" value="1"/>
</dbReference>
<keyword evidence="2 4" id="KW-0560">Oxidoreductase</keyword>
<evidence type="ECO:0000313" key="5">
    <source>
        <dbReference type="Proteomes" id="UP000304148"/>
    </source>
</evidence>
<dbReference type="GO" id="GO:0005829">
    <property type="term" value="C:cytosol"/>
    <property type="evidence" value="ECO:0007669"/>
    <property type="project" value="TreeGrafter"/>
</dbReference>
<dbReference type="InterPro" id="IPR029903">
    <property type="entry name" value="RmlD-like-bd"/>
</dbReference>
<dbReference type="Gene3D" id="3.90.25.10">
    <property type="entry name" value="UDP-galactose 4-epimerase, domain 1"/>
    <property type="match status" value="1"/>
</dbReference>
<dbReference type="GO" id="GO:0008831">
    <property type="term" value="F:dTDP-4-dehydrorhamnose reductase activity"/>
    <property type="evidence" value="ECO:0007669"/>
    <property type="project" value="UniProtKB-EC"/>
</dbReference>
<comment type="pathway">
    <text evidence="2">Carbohydrate biosynthesis; dTDP-L-rhamnose biosynthesis.</text>
</comment>
<protein>
    <recommendedName>
        <fullName evidence="2">dTDP-4-dehydrorhamnose reductase</fullName>
        <ecNumber evidence="2">1.1.1.133</ecNumber>
    </recommendedName>
</protein>
<dbReference type="Pfam" id="PF04321">
    <property type="entry name" value="RmlD_sub_bind"/>
    <property type="match status" value="1"/>
</dbReference>
<dbReference type="CDD" id="cd05254">
    <property type="entry name" value="dTDP_HR_like_SDR_e"/>
    <property type="match status" value="1"/>
</dbReference>
<comment type="similarity">
    <text evidence="1 2">Belongs to the dTDP-4-dehydrorhamnose reductase family.</text>
</comment>
<evidence type="ECO:0000313" key="4">
    <source>
        <dbReference type="EMBL" id="SYX85235.1"/>
    </source>
</evidence>